<dbReference type="InterPro" id="IPR050146">
    <property type="entry name" value="Type-I_3-dehydroquinase"/>
</dbReference>
<evidence type="ECO:0000256" key="4">
    <source>
        <dbReference type="ARBA" id="ARBA00023270"/>
    </source>
</evidence>
<dbReference type="Gene3D" id="3.20.20.70">
    <property type="entry name" value="Aldolase class I"/>
    <property type="match status" value="1"/>
</dbReference>
<protein>
    <recommendedName>
        <fullName evidence="2">3-dehydroquinate dehydratase</fullName>
        <ecNumber evidence="2">4.2.1.10</ecNumber>
    </recommendedName>
</protein>
<dbReference type="EMBL" id="CP014228">
    <property type="protein sequence ID" value="AMD86729.1"/>
    <property type="molecule type" value="Genomic_DNA"/>
</dbReference>
<dbReference type="InterPro" id="IPR001381">
    <property type="entry name" value="DHquinase_I"/>
</dbReference>
<evidence type="ECO:0000313" key="6">
    <source>
        <dbReference type="Proteomes" id="UP000065220"/>
    </source>
</evidence>
<keyword evidence="3" id="KW-0456">Lyase</keyword>
<keyword evidence="4" id="KW-0704">Schiff base</keyword>
<dbReference type="GO" id="GO:0003855">
    <property type="term" value="F:3-dehydroquinate dehydratase activity"/>
    <property type="evidence" value="ECO:0007669"/>
    <property type="project" value="UniProtKB-EC"/>
</dbReference>
<dbReference type="SUPFAM" id="SSF51569">
    <property type="entry name" value="Aldolase"/>
    <property type="match status" value="1"/>
</dbReference>
<evidence type="ECO:0000313" key="5">
    <source>
        <dbReference type="EMBL" id="AMD86729.1"/>
    </source>
</evidence>
<dbReference type="KEGG" id="ard:AXF14_02830"/>
<keyword evidence="6" id="KW-1185">Reference proteome</keyword>
<evidence type="ECO:0000256" key="3">
    <source>
        <dbReference type="ARBA" id="ARBA00023239"/>
    </source>
</evidence>
<reference evidence="6" key="1">
    <citation type="submission" date="2016-02" db="EMBL/GenBank/DDBJ databases">
        <authorList>
            <person name="Holder M.E."/>
            <person name="Ajami N.J."/>
            <person name="Petrosino J.F."/>
        </authorList>
    </citation>
    <scope>NUCLEOTIDE SEQUENCE [LARGE SCALE GENOMIC DNA]</scope>
    <source>
        <strain evidence="6">CCUG 36733</strain>
    </source>
</reference>
<sequence length="93" mass="9356">METAGADALKIAVTPADAADVARLLRVTAEASTALTAPVITLSMGDLGLVSRLTGAVFGSALTFATPGDRPSAPGQPPIGLVREARRVLASSR</sequence>
<name>A0A0X8JDS5_ACTRD</name>
<dbReference type="GO" id="GO:0046279">
    <property type="term" value="P:3,4-dihydroxybenzoate biosynthetic process"/>
    <property type="evidence" value="ECO:0007669"/>
    <property type="project" value="UniProtKB-ARBA"/>
</dbReference>
<proteinExistence type="predicted"/>
<evidence type="ECO:0000256" key="1">
    <source>
        <dbReference type="ARBA" id="ARBA00001864"/>
    </source>
</evidence>
<accession>A0A0X8JDS5</accession>
<dbReference type="Proteomes" id="UP000065220">
    <property type="component" value="Chromosome"/>
</dbReference>
<comment type="catalytic activity">
    <reaction evidence="1">
        <text>3-dehydroquinate = 3-dehydroshikimate + H2O</text>
        <dbReference type="Rhea" id="RHEA:21096"/>
        <dbReference type="ChEBI" id="CHEBI:15377"/>
        <dbReference type="ChEBI" id="CHEBI:16630"/>
        <dbReference type="ChEBI" id="CHEBI:32364"/>
        <dbReference type="EC" id="4.2.1.10"/>
    </reaction>
</comment>
<evidence type="ECO:0000256" key="2">
    <source>
        <dbReference type="ARBA" id="ARBA00012060"/>
    </source>
</evidence>
<dbReference type="PANTHER" id="PTHR43699">
    <property type="entry name" value="3-DEHYDROQUINATE DEHYDRATASE"/>
    <property type="match status" value="1"/>
</dbReference>
<dbReference type="Pfam" id="PF01487">
    <property type="entry name" value="DHquinase_I"/>
    <property type="match status" value="1"/>
</dbReference>
<dbReference type="STRING" id="111015.AXF14_02830"/>
<gene>
    <name evidence="5" type="ORF">AXF14_02830</name>
</gene>
<dbReference type="PANTHER" id="PTHR43699:SF1">
    <property type="entry name" value="3-DEHYDROQUINATE DEHYDRATASE"/>
    <property type="match status" value="1"/>
</dbReference>
<organism evidence="5 6">
    <name type="scientific">Actinomyces radicidentis</name>
    <dbReference type="NCBI Taxonomy" id="111015"/>
    <lineage>
        <taxon>Bacteria</taxon>
        <taxon>Bacillati</taxon>
        <taxon>Actinomycetota</taxon>
        <taxon>Actinomycetes</taxon>
        <taxon>Actinomycetales</taxon>
        <taxon>Actinomycetaceae</taxon>
        <taxon>Actinomyces</taxon>
    </lineage>
</organism>
<dbReference type="CDD" id="cd00502">
    <property type="entry name" value="DHQase_I"/>
    <property type="match status" value="1"/>
</dbReference>
<dbReference type="EC" id="4.2.1.10" evidence="2"/>
<dbReference type="InterPro" id="IPR013785">
    <property type="entry name" value="Aldolase_TIM"/>
</dbReference>
<dbReference type="AlphaFoldDB" id="A0A0X8JDS5"/>